<feature type="transmembrane region" description="Helical" evidence="18">
    <location>
        <begin position="69"/>
        <end position="91"/>
    </location>
</feature>
<evidence type="ECO:0000256" key="1">
    <source>
        <dbReference type="ARBA" id="ARBA00003954"/>
    </source>
</evidence>
<feature type="transmembrane region" description="Helical" evidence="18">
    <location>
        <begin position="671"/>
        <end position="693"/>
    </location>
</feature>
<feature type="domain" description="Cation-transporting P-type ATPase N-terminal" evidence="19">
    <location>
        <begin position="21"/>
        <end position="94"/>
    </location>
</feature>
<evidence type="ECO:0000256" key="13">
    <source>
        <dbReference type="ARBA" id="ARBA00022967"/>
    </source>
</evidence>
<feature type="transmembrane region" description="Helical" evidence="18">
    <location>
        <begin position="806"/>
        <end position="825"/>
    </location>
</feature>
<dbReference type="SUPFAM" id="SSF81660">
    <property type="entry name" value="Metal cation-transporting ATPase, ATP-binding domain N"/>
    <property type="match status" value="1"/>
</dbReference>
<dbReference type="Proteomes" id="UP000273326">
    <property type="component" value="Chromosome"/>
</dbReference>
<dbReference type="Pfam" id="PF00690">
    <property type="entry name" value="Cation_ATPase_N"/>
    <property type="match status" value="1"/>
</dbReference>
<dbReference type="GO" id="GO:0005524">
    <property type="term" value="F:ATP binding"/>
    <property type="evidence" value="ECO:0007669"/>
    <property type="project" value="UniProtKB-KW"/>
</dbReference>
<feature type="transmembrane region" description="Helical" evidence="18">
    <location>
        <begin position="291"/>
        <end position="316"/>
    </location>
</feature>
<dbReference type="Gene3D" id="3.40.50.1000">
    <property type="entry name" value="HAD superfamily/HAD-like"/>
    <property type="match status" value="1"/>
</dbReference>
<dbReference type="InterPro" id="IPR036412">
    <property type="entry name" value="HAD-like_sf"/>
</dbReference>
<keyword evidence="12" id="KW-0460">Magnesium</keyword>
<dbReference type="NCBIfam" id="TIGR01494">
    <property type="entry name" value="ATPase_P-type"/>
    <property type="match status" value="2"/>
</dbReference>
<proteinExistence type="inferred from homology"/>
<dbReference type="SFLD" id="SFLDG00002">
    <property type="entry name" value="C1.7:_P-type_atpase_like"/>
    <property type="match status" value="1"/>
</dbReference>
<dbReference type="Pfam" id="PF00689">
    <property type="entry name" value="Cation_ATPase_C"/>
    <property type="match status" value="1"/>
</dbReference>
<keyword evidence="11" id="KW-0067">ATP-binding</keyword>
<dbReference type="InterPro" id="IPR004014">
    <property type="entry name" value="ATPase_P-typ_cation-transptr_N"/>
</dbReference>
<evidence type="ECO:0000256" key="10">
    <source>
        <dbReference type="ARBA" id="ARBA00022741"/>
    </source>
</evidence>
<keyword evidence="10" id="KW-0547">Nucleotide-binding</keyword>
<sequence length="872" mass="96822">MANKKKHIYVEKKSKNSELVKLGRLSKEEVFKELQTDLTGITQNEAEQRLEKYGLNEVAAQKPIPWYKLLLQGFNDPFIYVLALLMIVSAATGDYDASIIMALMIVFSAGLHFFQEYRSQQASLALKELIETTCSVTREGITKEIPIDEVVPGDIVNLSTGDMIPADARLVWAKDLFVNQSSLTGESLPIEKFIPTDLHEKDPSSVTALDFANLTFMGTDVLSGQGKVLVLKTGEDTFFGDIATQSSKARGETSFDRGVKNVSKLLLRFMAVMVPIVFLINGISKGDWAEAFFFSIAIAVGLTPEMLPMIVTSNLAKGAITMSKKKVIVKELNAIQNLGAMDVLCTDKTGTITEDKVVLVQHLDPLGNESDSVLQLTYMNSHYQTGWKNVMDHAVIEYVQENREEASFEKAEKIDEIPFDFTRRRLTVAVKIDQQQLMITKGAAEEMLDICSHVEINGEVLPLTDELRQNMEEISTKMNAQGMRVLTVAYKKNVHDSAIYSVKDEKDMIIAGFMGFLDPPKQSSITAIESLHEHGVNVKVLTGDNEIVAQKICKDVGIEVNRAILGTELDKMSDEELAEVVEEVNLFAKLNPAQKSRIIEMLQEKGHTVGFMGDGINDAPALRTADVGISVDNAADITKEASSIILLEKSLLVLEDGVLEGRNVFGNMMKYIKMTISSNFGNVFSVLVASAFLPFLPMLSIQLLVQNLIYDIAQLTIPWDHMDEEDLMKPTKWGTSDLLKFTFSIGPISSIFDIVAFLLMWFVFHANTVQDAALFHTGWFVIGLITQTVVVHVIRTKKIPFIQSNASIGVTLSTIVVVIAAIAIPGSKFGTYIDLVALPSSYWKWAFLIIVAYIILTQIVKNIYIKINKQWL</sequence>
<dbReference type="InterPro" id="IPR023299">
    <property type="entry name" value="ATPase_P-typ_cyto_dom_N"/>
</dbReference>
<dbReference type="NCBIfam" id="TIGR01524">
    <property type="entry name" value="ATPase-IIIB_Mg"/>
    <property type="match status" value="1"/>
</dbReference>
<dbReference type="RefSeq" id="WP_126109742.1">
    <property type="nucleotide sequence ID" value="NZ_CP034465.1"/>
</dbReference>
<dbReference type="InterPro" id="IPR018303">
    <property type="entry name" value="ATPase_P-typ_P_site"/>
</dbReference>
<comment type="function">
    <text evidence="1">Mediates magnesium influx to the cytosol.</text>
</comment>
<keyword evidence="21" id="KW-1185">Reference proteome</keyword>
<dbReference type="SMART" id="SM00831">
    <property type="entry name" value="Cation_ATPase_N"/>
    <property type="match status" value="1"/>
</dbReference>
<comment type="similarity">
    <text evidence="3">Belongs to the cation transport ATPase (P-type) (TC 3.A.3) family. Type IIIB subfamily.</text>
</comment>
<reference evidence="21" key="1">
    <citation type="submission" date="2018-12" db="EMBL/GenBank/DDBJ databases">
        <title>Complete genome sequencing of Jeotgalibaca sp. H21T32.</title>
        <authorList>
            <person name="Bae J.-W."/>
            <person name="Lee S.-Y."/>
        </authorList>
    </citation>
    <scope>NUCLEOTIDE SEQUENCE [LARGE SCALE GENOMIC DNA]</scope>
    <source>
        <strain evidence="21">H21T32</strain>
    </source>
</reference>
<dbReference type="KEGG" id="jeh:EJN90_06895"/>
<dbReference type="Pfam" id="PF13246">
    <property type="entry name" value="Cation_ATPase"/>
    <property type="match status" value="1"/>
</dbReference>
<evidence type="ECO:0000256" key="6">
    <source>
        <dbReference type="ARBA" id="ARBA00022475"/>
    </source>
</evidence>
<evidence type="ECO:0000256" key="15">
    <source>
        <dbReference type="ARBA" id="ARBA00023136"/>
    </source>
</evidence>
<protein>
    <recommendedName>
        <fullName evidence="5">Magnesium-transporting ATPase, P-type 1</fullName>
        <ecNumber evidence="4">7.2.2.14</ecNumber>
    </recommendedName>
    <alternativeName>
        <fullName evidence="16">Mg(2+) transport ATPase, P-type 1</fullName>
    </alternativeName>
</protein>
<gene>
    <name evidence="20" type="primary">mgtA</name>
    <name evidence="20" type="ORF">EJN90_06895</name>
</gene>
<comment type="catalytic activity">
    <reaction evidence="17">
        <text>Mg(2+)(out) + ATP + H2O = Mg(2+)(in) + ADP + phosphate + H(+)</text>
        <dbReference type="Rhea" id="RHEA:10260"/>
        <dbReference type="ChEBI" id="CHEBI:15377"/>
        <dbReference type="ChEBI" id="CHEBI:15378"/>
        <dbReference type="ChEBI" id="CHEBI:18420"/>
        <dbReference type="ChEBI" id="CHEBI:30616"/>
        <dbReference type="ChEBI" id="CHEBI:43474"/>
        <dbReference type="ChEBI" id="CHEBI:456216"/>
        <dbReference type="EC" id="7.2.2.14"/>
    </reaction>
</comment>
<evidence type="ECO:0000313" key="20">
    <source>
        <dbReference type="EMBL" id="AZP04382.1"/>
    </source>
</evidence>
<keyword evidence="9 18" id="KW-0812">Transmembrane</keyword>
<evidence type="ECO:0000256" key="12">
    <source>
        <dbReference type="ARBA" id="ARBA00022842"/>
    </source>
</evidence>
<evidence type="ECO:0000256" key="18">
    <source>
        <dbReference type="SAM" id="Phobius"/>
    </source>
</evidence>
<keyword evidence="13" id="KW-1278">Translocase</keyword>
<dbReference type="SUPFAM" id="SSF81653">
    <property type="entry name" value="Calcium ATPase, transduction domain A"/>
    <property type="match status" value="1"/>
</dbReference>
<dbReference type="GO" id="GO:0016887">
    <property type="term" value="F:ATP hydrolysis activity"/>
    <property type="evidence" value="ECO:0007669"/>
    <property type="project" value="InterPro"/>
</dbReference>
<feature type="transmembrane region" description="Helical" evidence="18">
    <location>
        <begin position="265"/>
        <end position="285"/>
    </location>
</feature>
<dbReference type="PRINTS" id="PR01836">
    <property type="entry name" value="MGATPASE"/>
</dbReference>
<dbReference type="InterPro" id="IPR059000">
    <property type="entry name" value="ATPase_P-type_domA"/>
</dbReference>
<dbReference type="SFLD" id="SFLDF00027">
    <property type="entry name" value="p-type_atpase"/>
    <property type="match status" value="1"/>
</dbReference>
<dbReference type="SFLD" id="SFLDS00003">
    <property type="entry name" value="Haloacid_Dehalogenase"/>
    <property type="match status" value="1"/>
</dbReference>
<dbReference type="InterPro" id="IPR023298">
    <property type="entry name" value="ATPase_P-typ_TM_dom_sf"/>
</dbReference>
<dbReference type="InterPro" id="IPR001757">
    <property type="entry name" value="P_typ_ATPase"/>
</dbReference>
<evidence type="ECO:0000256" key="17">
    <source>
        <dbReference type="ARBA" id="ARBA00047295"/>
    </source>
</evidence>
<dbReference type="PROSITE" id="PS00154">
    <property type="entry name" value="ATPASE_E1_E2"/>
    <property type="match status" value="1"/>
</dbReference>
<dbReference type="InterPro" id="IPR044492">
    <property type="entry name" value="P_typ_ATPase_HD_dom"/>
</dbReference>
<evidence type="ECO:0000256" key="8">
    <source>
        <dbReference type="ARBA" id="ARBA00022553"/>
    </source>
</evidence>
<evidence type="ECO:0000256" key="14">
    <source>
        <dbReference type="ARBA" id="ARBA00022989"/>
    </source>
</evidence>
<keyword evidence="7" id="KW-0997">Cell inner membrane</keyword>
<evidence type="ECO:0000313" key="21">
    <source>
        <dbReference type="Proteomes" id="UP000273326"/>
    </source>
</evidence>
<feature type="transmembrane region" description="Helical" evidence="18">
    <location>
        <begin position="845"/>
        <end position="864"/>
    </location>
</feature>
<dbReference type="NCBIfam" id="NF011702">
    <property type="entry name" value="PRK15122.1"/>
    <property type="match status" value="1"/>
</dbReference>
<keyword evidence="8" id="KW-0597">Phosphoprotein</keyword>
<dbReference type="InterPro" id="IPR006068">
    <property type="entry name" value="ATPase_P-typ_cation-transptr_C"/>
</dbReference>
<dbReference type="Gene3D" id="2.70.150.10">
    <property type="entry name" value="Calcium-transporting ATPase, cytoplasmic transduction domain A"/>
    <property type="match status" value="1"/>
</dbReference>
<evidence type="ECO:0000256" key="3">
    <source>
        <dbReference type="ARBA" id="ARBA00008746"/>
    </source>
</evidence>
<dbReference type="InterPro" id="IPR023214">
    <property type="entry name" value="HAD_sf"/>
</dbReference>
<evidence type="ECO:0000256" key="16">
    <source>
        <dbReference type="ARBA" id="ARBA00029806"/>
    </source>
</evidence>
<dbReference type="SUPFAM" id="SSF81665">
    <property type="entry name" value="Calcium ATPase, transmembrane domain M"/>
    <property type="match status" value="1"/>
</dbReference>
<accession>A0A3S9HAH2</accession>
<keyword evidence="14 18" id="KW-1133">Transmembrane helix</keyword>
<dbReference type="Gene3D" id="1.20.1110.10">
    <property type="entry name" value="Calcium-transporting ATPase, transmembrane domain"/>
    <property type="match status" value="1"/>
</dbReference>
<evidence type="ECO:0000256" key="4">
    <source>
        <dbReference type="ARBA" id="ARBA00012786"/>
    </source>
</evidence>
<evidence type="ECO:0000256" key="7">
    <source>
        <dbReference type="ARBA" id="ARBA00022519"/>
    </source>
</evidence>
<keyword evidence="6" id="KW-1003">Cell membrane</keyword>
<dbReference type="AlphaFoldDB" id="A0A3S9HAH2"/>
<dbReference type="Pfam" id="PF00122">
    <property type="entry name" value="E1-E2_ATPase"/>
    <property type="match status" value="1"/>
</dbReference>
<dbReference type="PANTHER" id="PTHR42861">
    <property type="entry name" value="CALCIUM-TRANSPORTING ATPASE"/>
    <property type="match status" value="1"/>
</dbReference>
<comment type="subcellular location">
    <subcellularLocation>
        <location evidence="2">Cell inner membrane</location>
        <topology evidence="2">Multi-pass membrane protein</topology>
    </subcellularLocation>
</comment>
<name>A0A3S9HAH2_9LACT</name>
<dbReference type="EC" id="7.2.2.14" evidence="4"/>
<evidence type="ECO:0000259" key="19">
    <source>
        <dbReference type="SMART" id="SM00831"/>
    </source>
</evidence>
<dbReference type="EMBL" id="CP034465">
    <property type="protein sequence ID" value="AZP04382.1"/>
    <property type="molecule type" value="Genomic_DNA"/>
</dbReference>
<evidence type="ECO:0000256" key="9">
    <source>
        <dbReference type="ARBA" id="ARBA00022692"/>
    </source>
</evidence>
<dbReference type="InterPro" id="IPR008250">
    <property type="entry name" value="ATPase_P-typ_transduc_dom_A_sf"/>
</dbReference>
<organism evidence="20 21">
    <name type="scientific">Jeotgalibaca ciconiae</name>
    <dbReference type="NCBI Taxonomy" id="2496265"/>
    <lineage>
        <taxon>Bacteria</taxon>
        <taxon>Bacillati</taxon>
        <taxon>Bacillota</taxon>
        <taxon>Bacilli</taxon>
        <taxon>Lactobacillales</taxon>
        <taxon>Carnobacteriaceae</taxon>
        <taxon>Jeotgalibaca</taxon>
    </lineage>
</organism>
<dbReference type="CDD" id="cd02077">
    <property type="entry name" value="P-type_ATPase_Mg"/>
    <property type="match status" value="1"/>
</dbReference>
<dbReference type="SUPFAM" id="SSF56784">
    <property type="entry name" value="HAD-like"/>
    <property type="match status" value="1"/>
</dbReference>
<feature type="transmembrane region" description="Helical" evidence="18">
    <location>
        <begin position="97"/>
        <end position="114"/>
    </location>
</feature>
<keyword evidence="15 18" id="KW-0472">Membrane</keyword>
<dbReference type="GO" id="GO:0005886">
    <property type="term" value="C:plasma membrane"/>
    <property type="evidence" value="ECO:0007669"/>
    <property type="project" value="UniProtKB-SubCell"/>
</dbReference>
<evidence type="ECO:0000256" key="2">
    <source>
        <dbReference type="ARBA" id="ARBA00004429"/>
    </source>
</evidence>
<dbReference type="Gene3D" id="3.40.1110.10">
    <property type="entry name" value="Calcium-transporting ATPase, cytoplasmic domain N"/>
    <property type="match status" value="1"/>
</dbReference>
<dbReference type="GO" id="GO:0015444">
    <property type="term" value="F:P-type magnesium transporter activity"/>
    <property type="evidence" value="ECO:0007669"/>
    <property type="project" value="UniProtKB-EC"/>
</dbReference>
<feature type="transmembrane region" description="Helical" evidence="18">
    <location>
        <begin position="776"/>
        <end position="794"/>
    </location>
</feature>
<dbReference type="OrthoDB" id="9760364at2"/>
<evidence type="ECO:0000256" key="11">
    <source>
        <dbReference type="ARBA" id="ARBA00022840"/>
    </source>
</evidence>
<dbReference type="InterPro" id="IPR006415">
    <property type="entry name" value="P-type_ATPase_IIIB"/>
</dbReference>
<evidence type="ECO:0000256" key="5">
    <source>
        <dbReference type="ARBA" id="ARBA00013555"/>
    </source>
</evidence>